<name>A0AAV9X4Z9_9PEZI</name>
<reference evidence="4 5" key="1">
    <citation type="submission" date="2019-10" db="EMBL/GenBank/DDBJ databases">
        <authorList>
            <person name="Palmer J.M."/>
        </authorList>
    </citation>
    <scope>NUCLEOTIDE SEQUENCE [LARGE SCALE GENOMIC DNA]</scope>
    <source>
        <strain evidence="4 5">TWF694</strain>
    </source>
</reference>
<keyword evidence="2" id="KW-0521">NADP</keyword>
<dbReference type="InterPro" id="IPR020904">
    <property type="entry name" value="Sc_DH/Rdtase_CS"/>
</dbReference>
<dbReference type="InterPro" id="IPR036291">
    <property type="entry name" value="NAD(P)-bd_dom_sf"/>
</dbReference>
<proteinExistence type="inferred from homology"/>
<evidence type="ECO:0000256" key="1">
    <source>
        <dbReference type="ARBA" id="ARBA00006484"/>
    </source>
</evidence>
<keyword evidence="5" id="KW-1185">Reference proteome</keyword>
<dbReference type="GO" id="GO:0050664">
    <property type="term" value="F:oxidoreductase activity, acting on NAD(P)H, oxygen as acceptor"/>
    <property type="evidence" value="ECO:0007669"/>
    <property type="project" value="TreeGrafter"/>
</dbReference>
<dbReference type="PANTHER" id="PTHR43008:SF13">
    <property type="entry name" value="L-XYLULOSE REDUCTASE-RELATED"/>
    <property type="match status" value="1"/>
</dbReference>
<evidence type="ECO:0000256" key="3">
    <source>
        <dbReference type="ARBA" id="ARBA00023002"/>
    </source>
</evidence>
<comment type="similarity">
    <text evidence="1">Belongs to the short-chain dehydrogenases/reductases (SDR) family.</text>
</comment>
<accession>A0AAV9X4Z9</accession>
<evidence type="ECO:0000313" key="4">
    <source>
        <dbReference type="EMBL" id="KAK6533653.1"/>
    </source>
</evidence>
<dbReference type="PANTHER" id="PTHR43008">
    <property type="entry name" value="BENZIL REDUCTASE"/>
    <property type="match status" value="1"/>
</dbReference>
<protein>
    <submittedName>
        <fullName evidence="4">Sorbose reductase sou1</fullName>
    </submittedName>
</protein>
<comment type="caution">
    <text evidence="4">The sequence shown here is derived from an EMBL/GenBank/DDBJ whole genome shotgun (WGS) entry which is preliminary data.</text>
</comment>
<evidence type="ECO:0000313" key="5">
    <source>
        <dbReference type="Proteomes" id="UP001365542"/>
    </source>
</evidence>
<dbReference type="AlphaFoldDB" id="A0AAV9X4Z9"/>
<dbReference type="FunFam" id="3.40.50.720:FF:000084">
    <property type="entry name" value="Short-chain dehydrogenase reductase"/>
    <property type="match status" value="1"/>
</dbReference>
<keyword evidence="3" id="KW-0560">Oxidoreductase</keyword>
<dbReference type="Gene3D" id="3.40.50.720">
    <property type="entry name" value="NAD(P)-binding Rossmann-like Domain"/>
    <property type="match status" value="1"/>
</dbReference>
<evidence type="ECO:0000256" key="2">
    <source>
        <dbReference type="ARBA" id="ARBA00022857"/>
    </source>
</evidence>
<dbReference type="Pfam" id="PF13561">
    <property type="entry name" value="adh_short_C2"/>
    <property type="match status" value="1"/>
</dbReference>
<gene>
    <name evidence="4" type="primary">SOU1_1</name>
    <name evidence="4" type="ORF">TWF694_002587</name>
</gene>
<dbReference type="Proteomes" id="UP001365542">
    <property type="component" value="Unassembled WGS sequence"/>
</dbReference>
<dbReference type="PROSITE" id="PS00061">
    <property type="entry name" value="ADH_SHORT"/>
    <property type="match status" value="1"/>
</dbReference>
<organism evidence="4 5">
    <name type="scientific">Orbilia ellipsospora</name>
    <dbReference type="NCBI Taxonomy" id="2528407"/>
    <lineage>
        <taxon>Eukaryota</taxon>
        <taxon>Fungi</taxon>
        <taxon>Dikarya</taxon>
        <taxon>Ascomycota</taxon>
        <taxon>Pezizomycotina</taxon>
        <taxon>Orbiliomycetes</taxon>
        <taxon>Orbiliales</taxon>
        <taxon>Orbiliaceae</taxon>
        <taxon>Orbilia</taxon>
    </lineage>
</organism>
<dbReference type="PRINTS" id="PR00081">
    <property type="entry name" value="GDHRDH"/>
</dbReference>
<dbReference type="SUPFAM" id="SSF51735">
    <property type="entry name" value="NAD(P)-binding Rossmann-fold domains"/>
    <property type="match status" value="1"/>
</dbReference>
<dbReference type="GO" id="GO:0016616">
    <property type="term" value="F:oxidoreductase activity, acting on the CH-OH group of donors, NAD or NADP as acceptor"/>
    <property type="evidence" value="ECO:0007669"/>
    <property type="project" value="UniProtKB-ARBA"/>
</dbReference>
<dbReference type="InterPro" id="IPR002347">
    <property type="entry name" value="SDR_fam"/>
</dbReference>
<sequence>MEAFLIPGQTDFIFHHNNTRPPTETSVFGLLSLKEKTAIISGAASGIGEAAAETFAEAGANVAIWYNSNPKAIKVAASIAEKYNVKCIAYRVNVANEKEIEETLIKSMNDLNGRLDIFVANAAIPWFNGTIIDSDSEVFRNLMDINFMGVYFAAKHVGEHFRRQKSEGTNLRKEKLENFNTGSFIITSSAAGFRQLAPQATTPYCVAKAALNHFTKCLAVEWIQFARVNSVNPAYIATEMLNGAPDFIREPWKGRTPMGREGVVSEVKGAYLYLASDASSYTTGTQLLVDGGYTCV</sequence>
<dbReference type="EMBL" id="JAVHJO010000011">
    <property type="protein sequence ID" value="KAK6533653.1"/>
    <property type="molecule type" value="Genomic_DNA"/>
</dbReference>